<protein>
    <submittedName>
        <fullName evidence="3">Glycine/D-amino acid oxidase-like deaminating enzyme</fullName>
    </submittedName>
</protein>
<gene>
    <name evidence="3" type="ORF">CLV55_107125</name>
</gene>
<proteinExistence type="predicted"/>
<dbReference type="InterPro" id="IPR036188">
    <property type="entry name" value="FAD/NAD-bd_sf"/>
</dbReference>
<dbReference type="EMBL" id="QLSZ01000007">
    <property type="protein sequence ID" value="RAR71569.1"/>
    <property type="molecule type" value="Genomic_DNA"/>
</dbReference>
<dbReference type="OrthoDB" id="214253at2"/>
<keyword evidence="1" id="KW-0560">Oxidoreductase</keyword>
<evidence type="ECO:0000259" key="2">
    <source>
        <dbReference type="Pfam" id="PF01266"/>
    </source>
</evidence>
<keyword evidence="4" id="KW-1185">Reference proteome</keyword>
<sequence length="355" mass="40393">MYDYLIIGGGLAGISFCEQALNKGKSVLVLSDSSQNSSVIAGGLYNPVILKRFSEVWKASDQLELLYPFYQALEQKVSQKLINPIPLWRKFYSVEEQNNWFIAADKPNLAPFLDANLIHTTLSSIESPYAYGHVMHTGYVDTGLLLESYKAYLKMQQCFREETFAYDLLEHHDEYIVYKDIRAKNIVFAEGFGLLSNPYFNTLPLDGTKGEVLVIHAPKLQLEVIVKSSIFIMPIGKDYYKVGATYNWVDKTNIPTLEAKNELLTQLKELIQCDFTLVEHLAGVRPTVKDRRPLVGRHPLYKNMFILNGLGTRGVMLAPAMARDLFNYIENDVPLDPYIDIKRVKRFVSSFCHNG</sequence>
<dbReference type="RefSeq" id="WP_112113421.1">
    <property type="nucleotide sequence ID" value="NZ_QLSZ01000007.1"/>
</dbReference>
<reference evidence="3 4" key="1">
    <citation type="submission" date="2018-06" db="EMBL/GenBank/DDBJ databases">
        <title>Genomic Encyclopedia of Archaeal and Bacterial Type Strains, Phase II (KMG-II): from individual species to whole genera.</title>
        <authorList>
            <person name="Goeker M."/>
        </authorList>
    </citation>
    <scope>NUCLEOTIDE SEQUENCE [LARGE SCALE GENOMIC DNA]</scope>
    <source>
        <strain evidence="3 4">DSM 25663</strain>
    </source>
</reference>
<dbReference type="Gene3D" id="3.30.9.10">
    <property type="entry name" value="D-Amino Acid Oxidase, subunit A, domain 2"/>
    <property type="match status" value="1"/>
</dbReference>
<evidence type="ECO:0000313" key="4">
    <source>
        <dbReference type="Proteomes" id="UP000248840"/>
    </source>
</evidence>
<comment type="caution">
    <text evidence="3">The sequence shown here is derived from an EMBL/GenBank/DDBJ whole genome shotgun (WGS) entry which is preliminary data.</text>
</comment>
<organism evidence="3 4">
    <name type="scientific">Flavobacterium aciduliphilum</name>
    <dbReference type="NCBI Taxonomy" id="1101402"/>
    <lineage>
        <taxon>Bacteria</taxon>
        <taxon>Pseudomonadati</taxon>
        <taxon>Bacteroidota</taxon>
        <taxon>Flavobacteriia</taxon>
        <taxon>Flavobacteriales</taxon>
        <taxon>Flavobacteriaceae</taxon>
        <taxon>Flavobacterium</taxon>
    </lineage>
</organism>
<dbReference type="SUPFAM" id="SSF54373">
    <property type="entry name" value="FAD-linked reductases, C-terminal domain"/>
    <property type="match status" value="1"/>
</dbReference>
<dbReference type="GO" id="GO:0005737">
    <property type="term" value="C:cytoplasm"/>
    <property type="evidence" value="ECO:0007669"/>
    <property type="project" value="TreeGrafter"/>
</dbReference>
<evidence type="ECO:0000256" key="1">
    <source>
        <dbReference type="ARBA" id="ARBA00023002"/>
    </source>
</evidence>
<dbReference type="PANTHER" id="PTHR13847:SF289">
    <property type="entry name" value="GLYCINE OXIDASE"/>
    <property type="match status" value="1"/>
</dbReference>
<dbReference type="Gene3D" id="3.50.50.60">
    <property type="entry name" value="FAD/NAD(P)-binding domain"/>
    <property type="match status" value="1"/>
</dbReference>
<feature type="domain" description="FAD dependent oxidoreductase" evidence="2">
    <location>
        <begin position="3"/>
        <end position="325"/>
    </location>
</feature>
<accession>A0A328YCB6</accession>
<name>A0A328YCB6_9FLAO</name>
<dbReference type="GO" id="GO:0016491">
    <property type="term" value="F:oxidoreductase activity"/>
    <property type="evidence" value="ECO:0007669"/>
    <property type="project" value="UniProtKB-KW"/>
</dbReference>
<dbReference type="SUPFAM" id="SSF51971">
    <property type="entry name" value="Nucleotide-binding domain"/>
    <property type="match status" value="1"/>
</dbReference>
<dbReference type="Pfam" id="PF01266">
    <property type="entry name" value="DAO"/>
    <property type="match status" value="1"/>
</dbReference>
<dbReference type="AlphaFoldDB" id="A0A328YCB6"/>
<dbReference type="InterPro" id="IPR006076">
    <property type="entry name" value="FAD-dep_OxRdtase"/>
</dbReference>
<dbReference type="PANTHER" id="PTHR13847">
    <property type="entry name" value="SARCOSINE DEHYDROGENASE-RELATED"/>
    <property type="match status" value="1"/>
</dbReference>
<evidence type="ECO:0000313" key="3">
    <source>
        <dbReference type="EMBL" id="RAR71569.1"/>
    </source>
</evidence>
<dbReference type="Proteomes" id="UP000248840">
    <property type="component" value="Unassembled WGS sequence"/>
</dbReference>